<dbReference type="STRING" id="1176587.A8C56_20540"/>
<name>A0A1A9I654_9BACT</name>
<dbReference type="InterPro" id="IPR012334">
    <property type="entry name" value="Pectin_lyas_fold"/>
</dbReference>
<dbReference type="AlphaFoldDB" id="A0A1A9I654"/>
<organism evidence="2 3">
    <name type="scientific">Niabella ginsenosidivorans</name>
    <dbReference type="NCBI Taxonomy" id="1176587"/>
    <lineage>
        <taxon>Bacteria</taxon>
        <taxon>Pseudomonadati</taxon>
        <taxon>Bacteroidota</taxon>
        <taxon>Chitinophagia</taxon>
        <taxon>Chitinophagales</taxon>
        <taxon>Chitinophagaceae</taxon>
        <taxon>Niabella</taxon>
    </lineage>
</organism>
<dbReference type="SMART" id="SM00710">
    <property type="entry name" value="PbH1"/>
    <property type="match status" value="7"/>
</dbReference>
<dbReference type="InterPro" id="IPR039448">
    <property type="entry name" value="Beta_helix"/>
</dbReference>
<dbReference type="SUPFAM" id="SSF51126">
    <property type="entry name" value="Pectin lyase-like"/>
    <property type="match status" value="1"/>
</dbReference>
<sequence length="531" mass="57491">MKRQKKGSLINTACLLATVCLFLGVITSCTRYLPEVPGVPGDTLTVRKYYVDSTGNDSSDGLSPATAWRTLNKVNSVTFSPGDNILFKRGCSWTGTLSIKNAGTATARIVFGAYGTGAKPRITGNNSTLAAVMIQNPKYLTFENFEISHPRAVRPPDISLCGIYVALSENGAYPGVVIRNNDIHDVEGMPIFNRHMQAGIFVRSNVAQGYLDSLLIEGNNLERCSSRGILMGDGSNKDTGYYNNHVVIRNNTINQTALEGIIVYTAKNVLVEHNKVFNAGAYTLGVDMNIVLAGLWGRGKNMTIQYNEVAYTRLTNPVPYESMDSEAFDIDLSTPGYTIIQYNYSHDNQGGFFLHMGDPGPDFTYGIVRYNISQNDGNGFEHRVFELHGHPNGKVVPISVYNNTFYNDTKIGVLDRAGGAGVHPGIAFHNNIFYAPQFRFDDPENIGYDHNLYYTGMKAAGDVNAVTADPLLQAAGTGADGMTTLLGYQLKAGSPAIAAGVLVMDNGGRDFFGNPVSATLPPAMGAHQRGN</sequence>
<evidence type="ECO:0000313" key="3">
    <source>
        <dbReference type="Proteomes" id="UP000077667"/>
    </source>
</evidence>
<feature type="domain" description="Right handed beta helix" evidence="1">
    <location>
        <begin position="131"/>
        <end position="286"/>
    </location>
</feature>
<accession>A0A1A9I654</accession>
<dbReference type="InterPro" id="IPR006626">
    <property type="entry name" value="PbH1"/>
</dbReference>
<dbReference type="EMBL" id="CP015772">
    <property type="protein sequence ID" value="ANH83053.1"/>
    <property type="molecule type" value="Genomic_DNA"/>
</dbReference>
<evidence type="ECO:0000259" key="1">
    <source>
        <dbReference type="Pfam" id="PF13229"/>
    </source>
</evidence>
<gene>
    <name evidence="2" type="ORF">A8C56_20540</name>
</gene>
<keyword evidence="3" id="KW-1185">Reference proteome</keyword>
<dbReference type="Proteomes" id="UP000077667">
    <property type="component" value="Chromosome"/>
</dbReference>
<dbReference type="KEGG" id="nia:A8C56_20540"/>
<dbReference type="Gene3D" id="2.160.20.10">
    <property type="entry name" value="Single-stranded right-handed beta-helix, Pectin lyase-like"/>
    <property type="match status" value="1"/>
</dbReference>
<evidence type="ECO:0000313" key="2">
    <source>
        <dbReference type="EMBL" id="ANH83053.1"/>
    </source>
</evidence>
<dbReference type="RefSeq" id="WP_067760266.1">
    <property type="nucleotide sequence ID" value="NZ_CP015772.1"/>
</dbReference>
<dbReference type="OrthoDB" id="3333873at2"/>
<protein>
    <recommendedName>
        <fullName evidence="1">Right handed beta helix domain-containing protein</fullName>
    </recommendedName>
</protein>
<dbReference type="Pfam" id="PF13229">
    <property type="entry name" value="Beta_helix"/>
    <property type="match status" value="1"/>
</dbReference>
<dbReference type="PROSITE" id="PS51257">
    <property type="entry name" value="PROKAR_LIPOPROTEIN"/>
    <property type="match status" value="1"/>
</dbReference>
<proteinExistence type="predicted"/>
<reference evidence="2 3" key="1">
    <citation type="submission" date="2016-05" db="EMBL/GenBank/DDBJ databases">
        <title>Niabella ginsenosidivorans BS26 whole genome sequencing.</title>
        <authorList>
            <person name="Im W.T."/>
            <person name="Siddiqi M.Z."/>
        </authorList>
    </citation>
    <scope>NUCLEOTIDE SEQUENCE [LARGE SCALE GENOMIC DNA]</scope>
    <source>
        <strain evidence="2 3">BS26</strain>
    </source>
</reference>
<dbReference type="InterPro" id="IPR011050">
    <property type="entry name" value="Pectin_lyase_fold/virulence"/>
</dbReference>